<dbReference type="RefSeq" id="WP_075277029.1">
    <property type="nucleotide sequence ID" value="NZ_CP016908.1"/>
</dbReference>
<dbReference type="KEGG" id="pabo:BCY86_06485"/>
<evidence type="ECO:0000313" key="2">
    <source>
        <dbReference type="EMBL" id="APS00364.1"/>
    </source>
</evidence>
<protein>
    <submittedName>
        <fullName evidence="2">Uncharacterized protein</fullName>
    </submittedName>
</protein>
<feature type="compositionally biased region" description="Polar residues" evidence="1">
    <location>
        <begin position="42"/>
        <end position="52"/>
    </location>
</feature>
<organism evidence="2 3">
    <name type="scientific">Pajaroellobacter abortibovis</name>
    <dbReference type="NCBI Taxonomy" id="1882918"/>
    <lineage>
        <taxon>Bacteria</taxon>
        <taxon>Pseudomonadati</taxon>
        <taxon>Myxococcota</taxon>
        <taxon>Polyangia</taxon>
        <taxon>Polyangiales</taxon>
        <taxon>Polyangiaceae</taxon>
    </lineage>
</organism>
<evidence type="ECO:0000256" key="1">
    <source>
        <dbReference type="SAM" id="MobiDB-lite"/>
    </source>
</evidence>
<feature type="region of interest" description="Disordered" evidence="1">
    <location>
        <begin position="40"/>
        <end position="74"/>
    </location>
</feature>
<dbReference type="EMBL" id="CP016908">
    <property type="protein sequence ID" value="APS00364.1"/>
    <property type="molecule type" value="Genomic_DNA"/>
</dbReference>
<sequence>MSLIRSQAKPILPIPHPPHLNPGLTQEDVEVACRNVVRETDQNTALSSSNESPFEDLFPPTHGDSATKSSEWERPKYQLVSGGTIVWASGHLAIFIANDPILDHLRNL</sequence>
<gene>
    <name evidence="2" type="ORF">BCY86_06485</name>
</gene>
<reference evidence="2 3" key="1">
    <citation type="submission" date="2016-08" db="EMBL/GenBank/DDBJ databases">
        <title>Identification and validation of antigenic proteins from Pajaroellobacter abortibovis using de-novo genome sequence assembly and reverse vaccinology.</title>
        <authorList>
            <person name="Welly B.T."/>
            <person name="Miller M.R."/>
            <person name="Stott J.L."/>
            <person name="Blanchard M.T."/>
            <person name="Islas-Trejo A.D."/>
            <person name="O'Rourke S.M."/>
            <person name="Young A.E."/>
            <person name="Medrano J.F."/>
            <person name="Van Eenennaam A.L."/>
        </authorList>
    </citation>
    <scope>NUCLEOTIDE SEQUENCE [LARGE SCALE GENOMIC DNA]</scope>
    <source>
        <strain evidence="2 3">BTF92-0548A/99-0131</strain>
    </source>
</reference>
<evidence type="ECO:0000313" key="3">
    <source>
        <dbReference type="Proteomes" id="UP000185544"/>
    </source>
</evidence>
<dbReference type="AlphaFoldDB" id="A0A1L6MXU9"/>
<proteinExistence type="predicted"/>
<accession>A0A1L6MXU9</accession>
<dbReference type="Proteomes" id="UP000185544">
    <property type="component" value="Chromosome"/>
</dbReference>
<feature type="region of interest" description="Disordered" evidence="1">
    <location>
        <begin position="1"/>
        <end position="24"/>
    </location>
</feature>
<name>A0A1L6MXU9_9BACT</name>
<keyword evidence="3" id="KW-1185">Reference proteome</keyword>